<evidence type="ECO:0000313" key="3">
    <source>
        <dbReference type="Proteomes" id="UP000236745"/>
    </source>
</evidence>
<sequence>MKTGILATGITPPELLGQYGSYADMFVALLGNEDPQMSFEVFDVRDDNFPDSIEGFDAWVITGSRCGVYDDLPWMQRLKGLIKEIYTAGQPLVGICFGHQIVASAFGAKVQKYDGGWGVGLNTYRIEGEHSFLDSAEPKSFTINAMHQDQVLELPENASLFASSDFCQYAGLVYDDRILTLQAHPEFNNNFERELVASRRGPTVPEAVADKALAGLENGEQAESARVGRWMVRFLKGRK</sequence>
<dbReference type="InterPro" id="IPR017926">
    <property type="entry name" value="GATASE"/>
</dbReference>
<dbReference type="AlphaFoldDB" id="A0A1H6AUN7"/>
<reference evidence="2 3" key="1">
    <citation type="submission" date="2016-10" db="EMBL/GenBank/DDBJ databases">
        <authorList>
            <person name="de Groot N.N."/>
        </authorList>
    </citation>
    <scope>NUCLEOTIDE SEQUENCE [LARGE SCALE GENOMIC DNA]</scope>
    <source>
        <strain evidence="2 3">DSM 22012</strain>
    </source>
</reference>
<dbReference type="GO" id="GO:0005829">
    <property type="term" value="C:cytosol"/>
    <property type="evidence" value="ECO:0007669"/>
    <property type="project" value="TreeGrafter"/>
</dbReference>
<keyword evidence="2" id="KW-0315">Glutamine amidotransferase</keyword>
<dbReference type="Gene3D" id="3.40.50.880">
    <property type="match status" value="1"/>
</dbReference>
<dbReference type="PANTHER" id="PTHR42695:SF5">
    <property type="entry name" value="GLUTAMINE AMIDOTRANSFERASE YLR126C-RELATED"/>
    <property type="match status" value="1"/>
</dbReference>
<dbReference type="OrthoDB" id="9813383at2"/>
<dbReference type="SUPFAM" id="SSF52317">
    <property type="entry name" value="Class I glutamine amidotransferase-like"/>
    <property type="match status" value="1"/>
</dbReference>
<keyword evidence="3" id="KW-1185">Reference proteome</keyword>
<dbReference type="InterPro" id="IPR044992">
    <property type="entry name" value="ChyE-like"/>
</dbReference>
<name>A0A1H6AUN7_9GAMM</name>
<dbReference type="Proteomes" id="UP000236745">
    <property type="component" value="Unassembled WGS sequence"/>
</dbReference>
<accession>A0A1H6AUN7</accession>
<dbReference type="EMBL" id="FNVQ01000002">
    <property type="protein sequence ID" value="SEG51556.1"/>
    <property type="molecule type" value="Genomic_DNA"/>
</dbReference>
<dbReference type="RefSeq" id="WP_104003293.1">
    <property type="nucleotide sequence ID" value="NZ_FNVQ01000002.1"/>
</dbReference>
<dbReference type="InterPro" id="IPR029062">
    <property type="entry name" value="Class_I_gatase-like"/>
</dbReference>
<dbReference type="PANTHER" id="PTHR42695">
    <property type="entry name" value="GLUTAMINE AMIDOTRANSFERASE YLR126C-RELATED"/>
    <property type="match status" value="1"/>
</dbReference>
<keyword evidence="2" id="KW-0808">Transferase</keyword>
<protein>
    <submittedName>
        <fullName evidence="2">GMP synthase-Glutamine amidotransferase</fullName>
    </submittedName>
</protein>
<evidence type="ECO:0000259" key="1">
    <source>
        <dbReference type="Pfam" id="PF00117"/>
    </source>
</evidence>
<feature type="domain" description="Glutamine amidotransferase" evidence="1">
    <location>
        <begin position="54"/>
        <end position="190"/>
    </location>
</feature>
<gene>
    <name evidence="2" type="ORF">SAMN05444390_102187</name>
</gene>
<dbReference type="PROSITE" id="PS51273">
    <property type="entry name" value="GATASE_TYPE_1"/>
    <property type="match status" value="1"/>
</dbReference>
<evidence type="ECO:0000313" key="2">
    <source>
        <dbReference type="EMBL" id="SEG51556.1"/>
    </source>
</evidence>
<proteinExistence type="predicted"/>
<dbReference type="Pfam" id="PF00117">
    <property type="entry name" value="GATase"/>
    <property type="match status" value="1"/>
</dbReference>
<dbReference type="CDD" id="cd01741">
    <property type="entry name" value="GATase1_1"/>
    <property type="match status" value="1"/>
</dbReference>
<dbReference type="GO" id="GO:0016740">
    <property type="term" value="F:transferase activity"/>
    <property type="evidence" value="ECO:0007669"/>
    <property type="project" value="UniProtKB-KW"/>
</dbReference>
<organism evidence="2 3">
    <name type="scientific">Marinobacterium lutimaris</name>
    <dbReference type="NCBI Taxonomy" id="568106"/>
    <lineage>
        <taxon>Bacteria</taxon>
        <taxon>Pseudomonadati</taxon>
        <taxon>Pseudomonadota</taxon>
        <taxon>Gammaproteobacteria</taxon>
        <taxon>Oceanospirillales</taxon>
        <taxon>Oceanospirillaceae</taxon>
        <taxon>Marinobacterium</taxon>
    </lineage>
</organism>